<evidence type="ECO:0000313" key="14">
    <source>
        <dbReference type="EMBL" id="CAG9136318.1"/>
    </source>
</evidence>
<dbReference type="GO" id="GO:0051082">
    <property type="term" value="F:unfolded protein binding"/>
    <property type="evidence" value="ECO:0007669"/>
    <property type="project" value="TreeGrafter"/>
</dbReference>
<evidence type="ECO:0000259" key="13">
    <source>
        <dbReference type="Pfam" id="PF08547"/>
    </source>
</evidence>
<dbReference type="InterPro" id="IPR008979">
    <property type="entry name" value="Galactose-bd-like_sf"/>
</dbReference>
<comment type="similarity">
    <text evidence="3">Belongs to the CIA30 family.</text>
</comment>
<comment type="caution">
    <text evidence="14">The sequence shown here is derived from an EMBL/GenBank/DDBJ whole genome shotgun (WGS) entry which is preliminary data.</text>
</comment>
<protein>
    <submittedName>
        <fullName evidence="14">(diamondback moth) hypothetical protein</fullName>
    </submittedName>
</protein>
<feature type="coiled-coil region" evidence="11">
    <location>
        <begin position="420"/>
        <end position="454"/>
    </location>
</feature>
<comment type="subcellular location">
    <subcellularLocation>
        <location evidence="2">Cytoplasm</location>
        <location evidence="2">Cytoskeleton</location>
    </subcellularLocation>
    <subcellularLocation>
        <location evidence="1">Mitochondrion</location>
    </subcellularLocation>
</comment>
<evidence type="ECO:0000256" key="10">
    <source>
        <dbReference type="ARBA" id="ARBA00023212"/>
    </source>
</evidence>
<dbReference type="Pfam" id="PF05010">
    <property type="entry name" value="TACC_C"/>
    <property type="match status" value="1"/>
</dbReference>
<keyword evidence="6" id="KW-0597">Phosphoprotein</keyword>
<evidence type="ECO:0000256" key="3">
    <source>
        <dbReference type="ARBA" id="ARBA00007884"/>
    </source>
</evidence>
<dbReference type="PANTHER" id="PTHR13194">
    <property type="entry name" value="COMPLEX I INTERMEDIATE-ASSOCIATED PROTEIN 30"/>
    <property type="match status" value="1"/>
</dbReference>
<name>A0A8S4GC23_PLUXY</name>
<dbReference type="PANTHER" id="PTHR13194:SF18">
    <property type="entry name" value="COMPLEX I INTERMEDIATE-ASSOCIATED PROTEIN 30, MITOCHONDRIAL"/>
    <property type="match status" value="1"/>
</dbReference>
<organism evidence="14 15">
    <name type="scientific">Plutella xylostella</name>
    <name type="common">Diamondback moth</name>
    <name type="synonym">Plutella maculipennis</name>
    <dbReference type="NCBI Taxonomy" id="51655"/>
    <lineage>
        <taxon>Eukaryota</taxon>
        <taxon>Metazoa</taxon>
        <taxon>Ecdysozoa</taxon>
        <taxon>Arthropoda</taxon>
        <taxon>Hexapoda</taxon>
        <taxon>Insecta</taxon>
        <taxon>Pterygota</taxon>
        <taxon>Neoptera</taxon>
        <taxon>Endopterygota</taxon>
        <taxon>Lepidoptera</taxon>
        <taxon>Glossata</taxon>
        <taxon>Ditrysia</taxon>
        <taxon>Yponomeutoidea</taxon>
        <taxon>Plutellidae</taxon>
        <taxon>Plutella</taxon>
    </lineage>
</organism>
<dbReference type="Proteomes" id="UP000653454">
    <property type="component" value="Unassembled WGS sequence"/>
</dbReference>
<keyword evidence="5" id="KW-0963">Cytoplasm</keyword>
<gene>
    <name evidence="14" type="ORF">PLXY2_LOCUS14579</name>
</gene>
<keyword evidence="15" id="KW-1185">Reference proteome</keyword>
<evidence type="ECO:0000256" key="6">
    <source>
        <dbReference type="ARBA" id="ARBA00022553"/>
    </source>
</evidence>
<evidence type="ECO:0000256" key="7">
    <source>
        <dbReference type="ARBA" id="ARBA00023054"/>
    </source>
</evidence>
<dbReference type="InterPro" id="IPR007707">
    <property type="entry name" value="TACC_C"/>
</dbReference>
<evidence type="ECO:0000256" key="5">
    <source>
        <dbReference type="ARBA" id="ARBA00022490"/>
    </source>
</evidence>
<dbReference type="Pfam" id="PF08547">
    <property type="entry name" value="CIA30"/>
    <property type="match status" value="1"/>
</dbReference>
<dbReference type="InterPro" id="IPR013857">
    <property type="entry name" value="NADH-UbQ_OxRdtase-assoc_prot30"/>
</dbReference>
<dbReference type="EMBL" id="CAJHNJ030000135">
    <property type="protein sequence ID" value="CAG9136318.1"/>
    <property type="molecule type" value="Genomic_DNA"/>
</dbReference>
<evidence type="ECO:0000256" key="9">
    <source>
        <dbReference type="ARBA" id="ARBA00023186"/>
    </source>
</evidence>
<dbReference type="GO" id="GO:0005856">
    <property type="term" value="C:cytoskeleton"/>
    <property type="evidence" value="ECO:0007669"/>
    <property type="project" value="UniProtKB-SubCell"/>
</dbReference>
<proteinExistence type="inferred from homology"/>
<dbReference type="Gene3D" id="1.20.5.1700">
    <property type="match status" value="1"/>
</dbReference>
<dbReference type="AlphaFoldDB" id="A0A8S4GC23"/>
<evidence type="ECO:0000256" key="2">
    <source>
        <dbReference type="ARBA" id="ARBA00004245"/>
    </source>
</evidence>
<keyword evidence="10" id="KW-0206">Cytoskeleton</keyword>
<evidence type="ECO:0000313" key="15">
    <source>
        <dbReference type="Proteomes" id="UP000653454"/>
    </source>
</evidence>
<feature type="domain" description="Transforming acidic coiled-coil-containing protein C-terminal" evidence="12">
    <location>
        <begin position="261"/>
        <end position="459"/>
    </location>
</feature>
<feature type="coiled-coil region" evidence="11">
    <location>
        <begin position="222"/>
        <end position="348"/>
    </location>
</feature>
<dbReference type="InterPro" id="IPR039131">
    <property type="entry name" value="NDUFAF1"/>
</dbReference>
<evidence type="ECO:0000256" key="1">
    <source>
        <dbReference type="ARBA" id="ARBA00004173"/>
    </source>
</evidence>
<evidence type="ECO:0000256" key="4">
    <source>
        <dbReference type="ARBA" id="ARBA00009423"/>
    </source>
</evidence>
<dbReference type="GO" id="GO:0005739">
    <property type="term" value="C:mitochondrion"/>
    <property type="evidence" value="ECO:0007669"/>
    <property type="project" value="UniProtKB-SubCell"/>
</dbReference>
<sequence>MESQLVEETFVTPVSSTGDLLALSPGAGADLLTGEPELCDVTMHDAAADDMFIDATSLDYLVRCAESNRNLTMIDRGKESLYVKFDPLYSRQKQASQHLQSLSMSHANECDVGYETGSAASVYTDNMIGTPKRSMSTDSMMFSFSKDNKPTQRVRPAIKKEVPEGGVNITHSTPALVRSVSAILTPSRVAIDRLISITGNTPPINMQHAHSEQFNTHQLDHLQSLRNILQKQDQEVMQLRQENRELRTSLQDTEHKLHRTEEDMQDKIKKMTEEKEKLLEREMRLEQQINEKNVCNKQMSIVMEEYEKTISSLIGEQQKENLQAKEAQEQLQAERDDALRHLTNMEASFNDLLSKYEKCKSVILETKDREQSLLRKITEYEEGMKKYDDLYSKLKEVTSESLAKANETLDNIKKTHCYEMAKLNATIKKNELNMSSLQESLQQKTRENAELTKICDQLIASVRETDLVWCFNDASVLDKFVATSDSDHNEGFSSCKLEPSPAGRALFHGHLDLRVPKDGRIKKAGYCAIRSKRVRKSFKRESTFDWNLYNTLVLKVRGDGRSYLLNLSTEGYYDITWNDIYHYVLFTRGGPYWQVAKIPFSKFILGSKGRVQDKQTRIRLDKVTHFGISCGDKIPGPFNLEIEYVGLELDPSHDEEFAYEMYKTDKYIVGV</sequence>
<dbReference type="FunFam" id="1.20.5.1700:FF:000001">
    <property type="entry name" value="Transforming acidic coiled-coil-containing protein 1 isoform 2"/>
    <property type="match status" value="1"/>
</dbReference>
<evidence type="ECO:0000256" key="11">
    <source>
        <dbReference type="SAM" id="Coils"/>
    </source>
</evidence>
<evidence type="ECO:0000256" key="8">
    <source>
        <dbReference type="ARBA" id="ARBA00023128"/>
    </source>
</evidence>
<comment type="similarity">
    <text evidence="4">Belongs to the TACC family.</text>
</comment>
<reference evidence="14" key="1">
    <citation type="submission" date="2020-11" db="EMBL/GenBank/DDBJ databases">
        <authorList>
            <person name="Whiteford S."/>
        </authorList>
    </citation>
    <scope>NUCLEOTIDE SEQUENCE</scope>
</reference>
<feature type="domain" description="NADH:ubiquinone oxidoreductase intermediate-associated protein 30" evidence="13">
    <location>
        <begin position="471"/>
        <end position="642"/>
    </location>
</feature>
<keyword evidence="8" id="KW-0496">Mitochondrion</keyword>
<dbReference type="GO" id="GO:0032981">
    <property type="term" value="P:mitochondrial respiratory chain complex I assembly"/>
    <property type="evidence" value="ECO:0007669"/>
    <property type="project" value="TreeGrafter"/>
</dbReference>
<evidence type="ECO:0000259" key="12">
    <source>
        <dbReference type="Pfam" id="PF05010"/>
    </source>
</evidence>
<keyword evidence="9" id="KW-0143">Chaperone</keyword>
<keyword evidence="7 11" id="KW-0175">Coiled coil</keyword>
<accession>A0A8S4GC23</accession>
<dbReference type="SUPFAM" id="SSF49785">
    <property type="entry name" value="Galactose-binding domain-like"/>
    <property type="match status" value="1"/>
</dbReference>
<dbReference type="GO" id="GO:0006120">
    <property type="term" value="P:mitochondrial electron transport, NADH to ubiquinone"/>
    <property type="evidence" value="ECO:0007669"/>
    <property type="project" value="TreeGrafter"/>
</dbReference>